<sequence>MSPLTNAAGGRAIPLDPPVHPALPRELEALPPHIRKRPESPWRRSVEDAWDLICQLVQATRLAQSLYTCVLKGQILADADVKFIDDQYSDTCLNEWNRVLRHLAGVRIRQRHATAASPPGQFPVTDLVLANLSVYKLCTDPVAGLRSIDIPVNSLPLPSGVNVPAEDQEDQCLESGWDPAQGVYPLVLQTPADWTAALEQEPGAFDPLCKCFRTDSMRLLLAATQLRNELRLTPSRLIPSPVETVLPAGAALAAGLSPGDAPLPGPGVTSGAERPTAPEEVEAETQLLKVGDTDTVRGRAAVSIGGRHVAEVSEQQAEFLRLLLDAGDDYQEIASLQRGNDVIQGAHSTRMHRTLPPPIRDCLERRGDRGPWRVKSVYRPRH</sequence>
<dbReference type="EMBL" id="CP036273">
    <property type="protein sequence ID" value="QDU21259.1"/>
    <property type="molecule type" value="Genomic_DNA"/>
</dbReference>
<proteinExistence type="predicted"/>
<reference evidence="2 3" key="1">
    <citation type="submission" date="2019-02" db="EMBL/GenBank/DDBJ databases">
        <title>Deep-cultivation of Planctomycetes and their phenomic and genomic characterization uncovers novel biology.</title>
        <authorList>
            <person name="Wiegand S."/>
            <person name="Jogler M."/>
            <person name="Boedeker C."/>
            <person name="Pinto D."/>
            <person name="Vollmers J."/>
            <person name="Rivas-Marin E."/>
            <person name="Kohn T."/>
            <person name="Peeters S.H."/>
            <person name="Heuer A."/>
            <person name="Rast P."/>
            <person name="Oberbeckmann S."/>
            <person name="Bunk B."/>
            <person name="Jeske O."/>
            <person name="Meyerdierks A."/>
            <person name="Storesund J.E."/>
            <person name="Kallscheuer N."/>
            <person name="Luecker S."/>
            <person name="Lage O.M."/>
            <person name="Pohl T."/>
            <person name="Merkel B.J."/>
            <person name="Hornburger P."/>
            <person name="Mueller R.-W."/>
            <person name="Bruemmer F."/>
            <person name="Labrenz M."/>
            <person name="Spormann A.M."/>
            <person name="Op den Camp H."/>
            <person name="Overmann J."/>
            <person name="Amann R."/>
            <person name="Jetten M.S.M."/>
            <person name="Mascher T."/>
            <person name="Medema M.H."/>
            <person name="Devos D.P."/>
            <person name="Kaster A.-K."/>
            <person name="Ovreas L."/>
            <person name="Rohde M."/>
            <person name="Galperin M.Y."/>
            <person name="Jogler C."/>
        </authorList>
    </citation>
    <scope>NUCLEOTIDE SEQUENCE [LARGE SCALE GENOMIC DNA]</scope>
    <source>
        <strain evidence="2 3">ETA_A1</strain>
    </source>
</reference>
<dbReference type="KEGG" id="uli:ETAA1_32250"/>
<keyword evidence="3" id="KW-1185">Reference proteome</keyword>
<accession>A0A517XUV0</accession>
<evidence type="ECO:0000313" key="3">
    <source>
        <dbReference type="Proteomes" id="UP000319576"/>
    </source>
</evidence>
<gene>
    <name evidence="2" type="ORF">ETAA1_32250</name>
</gene>
<feature type="region of interest" description="Disordered" evidence="1">
    <location>
        <begin position="257"/>
        <end position="278"/>
    </location>
</feature>
<evidence type="ECO:0000256" key="1">
    <source>
        <dbReference type="SAM" id="MobiDB-lite"/>
    </source>
</evidence>
<name>A0A517XUV0_9BACT</name>
<organism evidence="2 3">
    <name type="scientific">Urbifossiella limnaea</name>
    <dbReference type="NCBI Taxonomy" id="2528023"/>
    <lineage>
        <taxon>Bacteria</taxon>
        <taxon>Pseudomonadati</taxon>
        <taxon>Planctomycetota</taxon>
        <taxon>Planctomycetia</taxon>
        <taxon>Gemmatales</taxon>
        <taxon>Gemmataceae</taxon>
        <taxon>Urbifossiella</taxon>
    </lineage>
</organism>
<dbReference type="Proteomes" id="UP000319576">
    <property type="component" value="Chromosome"/>
</dbReference>
<protein>
    <submittedName>
        <fullName evidence="2">Uncharacterized protein</fullName>
    </submittedName>
</protein>
<dbReference type="AlphaFoldDB" id="A0A517XUV0"/>
<evidence type="ECO:0000313" key="2">
    <source>
        <dbReference type="EMBL" id="QDU21259.1"/>
    </source>
</evidence>